<organism evidence="1 2">
    <name type="scientific">Candida boidinii</name>
    <name type="common">Yeast</name>
    <dbReference type="NCBI Taxonomy" id="5477"/>
    <lineage>
        <taxon>Eukaryota</taxon>
        <taxon>Fungi</taxon>
        <taxon>Dikarya</taxon>
        <taxon>Ascomycota</taxon>
        <taxon>Saccharomycotina</taxon>
        <taxon>Pichiomycetes</taxon>
        <taxon>Pichiales</taxon>
        <taxon>Pichiaceae</taxon>
        <taxon>Ogataea</taxon>
        <taxon>Ogataea/Candida clade</taxon>
    </lineage>
</organism>
<evidence type="ECO:0000313" key="1">
    <source>
        <dbReference type="EMBL" id="GME94746.1"/>
    </source>
</evidence>
<gene>
    <name evidence="1" type="ORF">Cboi01_000363400</name>
</gene>
<reference evidence="1" key="1">
    <citation type="submission" date="2023-04" db="EMBL/GenBank/DDBJ databases">
        <title>Candida boidinii NBRC 1967.</title>
        <authorList>
            <person name="Ichikawa N."/>
            <person name="Sato H."/>
            <person name="Tonouchi N."/>
        </authorList>
    </citation>
    <scope>NUCLEOTIDE SEQUENCE</scope>
    <source>
        <strain evidence="1">NBRC 1967</strain>
    </source>
</reference>
<evidence type="ECO:0000313" key="2">
    <source>
        <dbReference type="Proteomes" id="UP001165101"/>
    </source>
</evidence>
<sequence length="567" mass="63786">MSSSTRNTNSTNPSPKKKSQGDGSATFNTGNIKVFTRVRPLLARELDANSNSDGINSLVSMPPDGQTVVLHSDESENSRSLSGRKPSNRIFQFDRCLWSFDKESSNYASQDYTYKIAGEEMLNNTISGYNSCIMAYGQTGSGKTYTMSGSREEPGLIPLVVDNLFDKLNFISKENELIKFTIKVSFFEIYQESSYDLLSNSTSSMNDKKLKIRENSDRIPFVENLKEFEVSSFEEMMSLINKGNKNRTTAATNLNLNSSRSHSILTIKLIQERFIDESLTSCEKIESHLRLVDLAGSEKSIATQSIPLNGNTSNGNNDKLRQKEGNKINNSLTVLGRVLTILSENSNKTVKSTPSVVPYRDSSLTYILKESIGGNSKTSMIACISPIDYDETLNTLRYATITSKIRNKAKLNSTGEASKININEIISNYEKEKNDLLSYIELLKSESENDNDSNIKNSKKLENYIKWQDDYINLNNLRNSINFKKLNNKLNNLNIENEELLKNLIYLNKMKNENTKKLAANNNLINDKINNALNHNDENDMGLDLLNKMNGVINDKESLVSKYLISI</sequence>
<protein>
    <submittedName>
        <fullName evidence="1">Unnamed protein product</fullName>
    </submittedName>
</protein>
<name>A0ACB5TT00_CANBO</name>
<dbReference type="Proteomes" id="UP001165101">
    <property type="component" value="Unassembled WGS sequence"/>
</dbReference>
<proteinExistence type="predicted"/>
<keyword evidence="2" id="KW-1185">Reference proteome</keyword>
<accession>A0ACB5TT00</accession>
<dbReference type="EMBL" id="BSXV01002056">
    <property type="protein sequence ID" value="GME94746.1"/>
    <property type="molecule type" value="Genomic_DNA"/>
</dbReference>
<comment type="caution">
    <text evidence="1">The sequence shown here is derived from an EMBL/GenBank/DDBJ whole genome shotgun (WGS) entry which is preliminary data.</text>
</comment>